<keyword evidence="1" id="KW-0812">Transmembrane</keyword>
<dbReference type="Proteomes" id="UP000646579">
    <property type="component" value="Unassembled WGS sequence"/>
</dbReference>
<keyword evidence="1" id="KW-1133">Transmembrane helix</keyword>
<reference evidence="2" key="1">
    <citation type="journal article" date="2014" name="Int. J. Syst. Evol. Microbiol.">
        <title>Complete genome sequence of Corynebacterium casei LMG S-19264T (=DSM 44701T), isolated from a smear-ripened cheese.</title>
        <authorList>
            <consortium name="US DOE Joint Genome Institute (JGI-PGF)"/>
            <person name="Walter F."/>
            <person name="Albersmeier A."/>
            <person name="Kalinowski J."/>
            <person name="Ruckert C."/>
        </authorList>
    </citation>
    <scope>NUCLEOTIDE SEQUENCE</scope>
    <source>
        <strain evidence="2">KCTC 32437</strain>
    </source>
</reference>
<evidence type="ECO:0000313" key="2">
    <source>
        <dbReference type="EMBL" id="GHA37105.1"/>
    </source>
</evidence>
<dbReference type="Pfam" id="PF07784">
    <property type="entry name" value="DUF1622"/>
    <property type="match status" value="1"/>
</dbReference>
<dbReference type="PANTHER" id="PTHR38468:SF1">
    <property type="entry name" value="SLL0939 PROTEIN"/>
    <property type="match status" value="1"/>
</dbReference>
<keyword evidence="3" id="KW-1185">Reference proteome</keyword>
<gene>
    <name evidence="2" type="ORF">GCM10007989_36580</name>
</gene>
<reference evidence="2" key="2">
    <citation type="submission" date="2020-09" db="EMBL/GenBank/DDBJ databases">
        <authorList>
            <person name="Sun Q."/>
            <person name="Kim S."/>
        </authorList>
    </citation>
    <scope>NUCLEOTIDE SEQUENCE</scope>
    <source>
        <strain evidence="2">KCTC 32437</strain>
    </source>
</reference>
<proteinExistence type="predicted"/>
<dbReference type="InterPro" id="IPR012427">
    <property type="entry name" value="DUF1622"/>
</dbReference>
<organism evidence="2 3">
    <name type="scientific">Devosia pacifica</name>
    <dbReference type="NCBI Taxonomy" id="1335967"/>
    <lineage>
        <taxon>Bacteria</taxon>
        <taxon>Pseudomonadati</taxon>
        <taxon>Pseudomonadota</taxon>
        <taxon>Alphaproteobacteria</taxon>
        <taxon>Hyphomicrobiales</taxon>
        <taxon>Devosiaceae</taxon>
        <taxon>Devosia</taxon>
    </lineage>
</organism>
<dbReference type="PANTHER" id="PTHR38468">
    <property type="entry name" value="SLL0939 PROTEIN"/>
    <property type="match status" value="1"/>
</dbReference>
<feature type="transmembrane region" description="Helical" evidence="1">
    <location>
        <begin position="12"/>
        <end position="35"/>
    </location>
</feature>
<sequence length="118" mass="12876">MDPLLAEFLHIVTRSIEVIGILVICGGILVAAVNYTLSSRDIPAYHRARATLGRGILLGLELLVAADIIQTVAVEPTLDSVLVLGGIVLIRTFLSLSLEVEITGRWPWTQSRPRNPHE</sequence>
<comment type="caution">
    <text evidence="2">The sequence shown here is derived from an EMBL/GenBank/DDBJ whole genome shotgun (WGS) entry which is preliminary data.</text>
</comment>
<dbReference type="RefSeq" id="WP_189427224.1">
    <property type="nucleotide sequence ID" value="NZ_BMZE01000004.1"/>
</dbReference>
<protein>
    <submittedName>
        <fullName evidence="2">Membrane protein</fullName>
    </submittedName>
</protein>
<evidence type="ECO:0000313" key="3">
    <source>
        <dbReference type="Proteomes" id="UP000646579"/>
    </source>
</evidence>
<keyword evidence="1" id="KW-0472">Membrane</keyword>
<accession>A0A918SDS9</accession>
<dbReference type="EMBL" id="BMZE01000004">
    <property type="protein sequence ID" value="GHA37105.1"/>
    <property type="molecule type" value="Genomic_DNA"/>
</dbReference>
<dbReference type="AlphaFoldDB" id="A0A918SDS9"/>
<evidence type="ECO:0000256" key="1">
    <source>
        <dbReference type="SAM" id="Phobius"/>
    </source>
</evidence>
<name>A0A918SDS9_9HYPH</name>